<dbReference type="EMBL" id="JAVHUY010000023">
    <property type="protein sequence ID" value="MDQ7907661.1"/>
    <property type="molecule type" value="Genomic_DNA"/>
</dbReference>
<sequence>MRLGAFEASDRRFVLFLEGLASADVVPDEPVQRRTVAVVNRHLHDIGAELRETGIRGGYPVFTLVSTRTPAGRPKNVIFASRTKPDIRIVDALNNDIQIVGETDALVYDRPIGTDGIRWRDLQLWWKETRNLDGDVEAKTTLYRKLLSSLPENSPPQTLLYSLYHEIFGPAVYDLPALLPEVWLHWDPQTVRMRGADALLRFRMDFLMLLPRGIRVVLEVDGVRHYSQDGRPHPPTYAENMRADRELKLTGYEVFRFGAAELKDRTQSRALLQEFFVSLLRSSHIDLP</sequence>
<keyword evidence="3" id="KW-1185">Reference proteome</keyword>
<dbReference type="InterPro" id="IPR041427">
    <property type="entry name" value="AbiJ-NTD3"/>
</dbReference>
<evidence type="ECO:0000313" key="2">
    <source>
        <dbReference type="EMBL" id="MDQ7907661.1"/>
    </source>
</evidence>
<proteinExistence type="predicted"/>
<dbReference type="Proteomes" id="UP001230908">
    <property type="component" value="Unassembled WGS sequence"/>
</dbReference>
<accession>A0ABU0ZKT7</accession>
<protein>
    <recommendedName>
        <fullName evidence="1">AbiJ-NTD3 domain-containing protein</fullName>
    </recommendedName>
</protein>
<dbReference type="Pfam" id="PF18860">
    <property type="entry name" value="AbiJ_NTD3"/>
    <property type="match status" value="1"/>
</dbReference>
<evidence type="ECO:0000313" key="3">
    <source>
        <dbReference type="Proteomes" id="UP001230908"/>
    </source>
</evidence>
<feature type="domain" description="AbiJ-NTD3" evidence="1">
    <location>
        <begin position="2"/>
        <end position="94"/>
    </location>
</feature>
<comment type="caution">
    <text evidence="2">The sequence shown here is derived from an EMBL/GenBank/DDBJ whole genome shotgun (WGS) entry which is preliminary data.</text>
</comment>
<evidence type="ECO:0000259" key="1">
    <source>
        <dbReference type="Pfam" id="PF18860"/>
    </source>
</evidence>
<name>A0ABU0ZKT7_9ACTN</name>
<reference evidence="2 3" key="1">
    <citation type="submission" date="2023-08" db="EMBL/GenBank/DDBJ databases">
        <title>Phytohabitans sansha sp. nov., isolated from marine sediment.</title>
        <authorList>
            <person name="Zhao Y."/>
            <person name="Yi K."/>
        </authorList>
    </citation>
    <scope>NUCLEOTIDE SEQUENCE [LARGE SCALE GENOMIC DNA]</scope>
    <source>
        <strain evidence="2 3">ZYX-F-186</strain>
    </source>
</reference>
<organism evidence="2 3">
    <name type="scientific">Phytohabitans maris</name>
    <dbReference type="NCBI Taxonomy" id="3071409"/>
    <lineage>
        <taxon>Bacteria</taxon>
        <taxon>Bacillati</taxon>
        <taxon>Actinomycetota</taxon>
        <taxon>Actinomycetes</taxon>
        <taxon>Micromonosporales</taxon>
        <taxon>Micromonosporaceae</taxon>
    </lineage>
</organism>
<gene>
    <name evidence="2" type="ORF">RB614_24370</name>
</gene>